<dbReference type="PANTHER" id="PTHR42896">
    <property type="entry name" value="XYLULOSE-1,5-BISPHOSPHATE (XUBP) PHOSPHATASE"/>
    <property type="match status" value="1"/>
</dbReference>
<comment type="caution">
    <text evidence="1">The sequence shown here is derived from an EMBL/GenBank/DDBJ whole genome shotgun (WGS) entry which is preliminary data.</text>
</comment>
<reference evidence="1" key="2">
    <citation type="submission" date="2020-09" db="EMBL/GenBank/DDBJ databases">
        <authorList>
            <person name="Sun Q."/>
            <person name="Zhou Y."/>
        </authorList>
    </citation>
    <scope>NUCLEOTIDE SEQUENCE</scope>
    <source>
        <strain evidence="1">CGMCC 1.12426</strain>
    </source>
</reference>
<sequence>MTKTKVILFGSIGTLAETSEWQREAFNRAFGQAGLEWAWDLTTYRALLRTPGGQNRIAHYGRSLGQSVDAAQIHALKTQNFHDMLATRALQPRAGVLPVLDWASKHGIKIGLASTTSRANIDALLNAMRTTISRDQFIYVGDASRAARTKPAPDIYMDALDETGFAAADAIAIENTAESLTAALRAGVAAIAFPGENAWDHDFTGAVRTVNYLSPELFEDVLKITPVA</sequence>
<protein>
    <submittedName>
        <fullName evidence="1">Protein CbbY</fullName>
    </submittedName>
</protein>
<dbReference type="InterPro" id="IPR044999">
    <property type="entry name" value="CbbY-like"/>
</dbReference>
<dbReference type="InterPro" id="IPR041492">
    <property type="entry name" value="HAD_2"/>
</dbReference>
<dbReference type="Gene3D" id="1.10.150.240">
    <property type="entry name" value="Putative phosphatase, domain 2"/>
    <property type="match status" value="1"/>
</dbReference>
<dbReference type="InterPro" id="IPR006439">
    <property type="entry name" value="HAD-SF_hydro_IA"/>
</dbReference>
<dbReference type="GO" id="GO:0016787">
    <property type="term" value="F:hydrolase activity"/>
    <property type="evidence" value="ECO:0007669"/>
    <property type="project" value="InterPro"/>
</dbReference>
<gene>
    <name evidence="1" type="primary">cbbY</name>
    <name evidence="1" type="ORF">GCM10011316_09220</name>
</gene>
<dbReference type="EMBL" id="BMFA01000002">
    <property type="protein sequence ID" value="GGB39331.1"/>
    <property type="molecule type" value="Genomic_DNA"/>
</dbReference>
<reference evidence="1" key="1">
    <citation type="journal article" date="2014" name="Int. J. Syst. Evol. Microbiol.">
        <title>Complete genome sequence of Corynebacterium casei LMG S-19264T (=DSM 44701T), isolated from a smear-ripened cheese.</title>
        <authorList>
            <consortium name="US DOE Joint Genome Institute (JGI-PGF)"/>
            <person name="Walter F."/>
            <person name="Albersmeier A."/>
            <person name="Kalinowski J."/>
            <person name="Ruckert C."/>
        </authorList>
    </citation>
    <scope>NUCLEOTIDE SEQUENCE</scope>
    <source>
        <strain evidence="1">CGMCC 1.12426</strain>
    </source>
</reference>
<evidence type="ECO:0000313" key="2">
    <source>
        <dbReference type="Proteomes" id="UP000605148"/>
    </source>
</evidence>
<name>A0A916TC65_9HYPH</name>
<dbReference type="PANTHER" id="PTHR42896:SF2">
    <property type="entry name" value="CBBY-LIKE PROTEIN"/>
    <property type="match status" value="1"/>
</dbReference>
<evidence type="ECO:0000313" key="1">
    <source>
        <dbReference type="EMBL" id="GGB39331.1"/>
    </source>
</evidence>
<dbReference type="AlphaFoldDB" id="A0A916TC65"/>
<dbReference type="SUPFAM" id="SSF56784">
    <property type="entry name" value="HAD-like"/>
    <property type="match status" value="1"/>
</dbReference>
<dbReference type="InterPro" id="IPR036412">
    <property type="entry name" value="HAD-like_sf"/>
</dbReference>
<dbReference type="NCBIfam" id="TIGR01509">
    <property type="entry name" value="HAD-SF-IA-v3"/>
    <property type="match status" value="1"/>
</dbReference>
<dbReference type="InterPro" id="IPR023198">
    <property type="entry name" value="PGP-like_dom2"/>
</dbReference>
<dbReference type="OrthoDB" id="9797743at2"/>
<proteinExistence type="predicted"/>
<dbReference type="Proteomes" id="UP000605148">
    <property type="component" value="Unassembled WGS sequence"/>
</dbReference>
<accession>A0A916TC65</accession>
<dbReference type="Gene3D" id="3.40.50.1000">
    <property type="entry name" value="HAD superfamily/HAD-like"/>
    <property type="match status" value="1"/>
</dbReference>
<dbReference type="Pfam" id="PF13419">
    <property type="entry name" value="HAD_2"/>
    <property type="match status" value="1"/>
</dbReference>
<keyword evidence="2" id="KW-1185">Reference proteome</keyword>
<organism evidence="1 2">
    <name type="scientific">Roseibium aquae</name>
    <dbReference type="NCBI Taxonomy" id="1323746"/>
    <lineage>
        <taxon>Bacteria</taxon>
        <taxon>Pseudomonadati</taxon>
        <taxon>Pseudomonadota</taxon>
        <taxon>Alphaproteobacteria</taxon>
        <taxon>Hyphomicrobiales</taxon>
        <taxon>Stappiaceae</taxon>
        <taxon>Roseibium</taxon>
    </lineage>
</organism>
<dbReference type="InterPro" id="IPR023214">
    <property type="entry name" value="HAD_sf"/>
</dbReference>
<dbReference type="RefSeq" id="WP_150495003.1">
    <property type="nucleotide sequence ID" value="NZ_BMFA01000002.1"/>
</dbReference>